<dbReference type="SMART" id="SM00473">
    <property type="entry name" value="PAN_AP"/>
    <property type="match status" value="1"/>
</dbReference>
<accession>A0AA88J7U7</accession>
<dbReference type="CDD" id="cd01098">
    <property type="entry name" value="PAN_AP_plant"/>
    <property type="match status" value="1"/>
</dbReference>
<dbReference type="EMBL" id="BTGU01000462">
    <property type="protein sequence ID" value="GMN67503.1"/>
    <property type="molecule type" value="Genomic_DNA"/>
</dbReference>
<comment type="caution">
    <text evidence="3">The sequence shown here is derived from an EMBL/GenBank/DDBJ whole genome shotgun (WGS) entry which is preliminary data.</text>
</comment>
<feature type="domain" description="Apple" evidence="2">
    <location>
        <begin position="97"/>
        <end position="180"/>
    </location>
</feature>
<dbReference type="PANTHER" id="PTHR32444:SF247">
    <property type="entry name" value="OS01G0958200 PROTEIN"/>
    <property type="match status" value="1"/>
</dbReference>
<feature type="transmembrane region" description="Helical" evidence="1">
    <location>
        <begin position="196"/>
        <end position="220"/>
    </location>
</feature>
<protein>
    <recommendedName>
        <fullName evidence="2">Apple domain-containing protein</fullName>
    </recommendedName>
</protein>
<keyword evidence="4" id="KW-1185">Reference proteome</keyword>
<evidence type="ECO:0000259" key="2">
    <source>
        <dbReference type="PROSITE" id="PS50948"/>
    </source>
</evidence>
<keyword evidence="1" id="KW-1133">Transmembrane helix</keyword>
<evidence type="ECO:0000313" key="3">
    <source>
        <dbReference type="EMBL" id="GMN67503.1"/>
    </source>
</evidence>
<keyword evidence="1" id="KW-0812">Transmembrane</keyword>
<name>A0AA88J7U7_FICCA</name>
<dbReference type="Proteomes" id="UP001187192">
    <property type="component" value="Unassembled WGS sequence"/>
</dbReference>
<dbReference type="AlphaFoldDB" id="A0AA88J7U7"/>
<evidence type="ECO:0000313" key="4">
    <source>
        <dbReference type="Proteomes" id="UP001187192"/>
    </source>
</evidence>
<proteinExistence type="predicted"/>
<dbReference type="InterPro" id="IPR003609">
    <property type="entry name" value="Pan_app"/>
</dbReference>
<dbReference type="Pfam" id="PF08276">
    <property type="entry name" value="PAN_2"/>
    <property type="match status" value="1"/>
</dbReference>
<dbReference type="PROSITE" id="PS50948">
    <property type="entry name" value="PAN"/>
    <property type="match status" value="1"/>
</dbReference>
<sequence>MVSLLMNDHIYPSSSDIGLHNLLFHLLGVDECHIRTPPLPQVILRWTFSVYALCGAYGSCALKSSCGCLSGFKPKLQSDWDLTDYSSGCVRKTELQCGNNTLTNGERDRFLEMPSMSMAEYKHPLEAGSLEECEAKCLNNCSCTTYDDDIGCSIWMGDLLNLKQLGDVDNDRMTLHLRLAASNYWKLKRSSLKWKLYAILFRILAAAMLTSCIACFASYLRRKKLANKRGK</sequence>
<reference evidence="3" key="1">
    <citation type="submission" date="2023-07" db="EMBL/GenBank/DDBJ databases">
        <title>draft genome sequence of fig (Ficus carica).</title>
        <authorList>
            <person name="Takahashi T."/>
            <person name="Nishimura K."/>
        </authorList>
    </citation>
    <scope>NUCLEOTIDE SEQUENCE</scope>
</reference>
<gene>
    <name evidence="3" type="ORF">TIFTF001_036562</name>
</gene>
<keyword evidence="1" id="KW-0472">Membrane</keyword>
<organism evidence="3 4">
    <name type="scientific">Ficus carica</name>
    <name type="common">Common fig</name>
    <dbReference type="NCBI Taxonomy" id="3494"/>
    <lineage>
        <taxon>Eukaryota</taxon>
        <taxon>Viridiplantae</taxon>
        <taxon>Streptophyta</taxon>
        <taxon>Embryophyta</taxon>
        <taxon>Tracheophyta</taxon>
        <taxon>Spermatophyta</taxon>
        <taxon>Magnoliopsida</taxon>
        <taxon>eudicotyledons</taxon>
        <taxon>Gunneridae</taxon>
        <taxon>Pentapetalae</taxon>
        <taxon>rosids</taxon>
        <taxon>fabids</taxon>
        <taxon>Rosales</taxon>
        <taxon>Moraceae</taxon>
        <taxon>Ficeae</taxon>
        <taxon>Ficus</taxon>
    </lineage>
</organism>
<dbReference type="PANTHER" id="PTHR32444">
    <property type="entry name" value="BULB-TYPE LECTIN DOMAIN-CONTAINING PROTEIN"/>
    <property type="match status" value="1"/>
</dbReference>
<evidence type="ECO:0000256" key="1">
    <source>
        <dbReference type="SAM" id="Phobius"/>
    </source>
</evidence>